<proteinExistence type="predicted"/>
<evidence type="ECO:0000313" key="1">
    <source>
        <dbReference type="EMBL" id="MFC4333843.1"/>
    </source>
</evidence>
<name>A0ABV8TTW0_9ACTN</name>
<organism evidence="1 2">
    <name type="scientific">Salininema proteolyticum</name>
    <dbReference type="NCBI Taxonomy" id="1607685"/>
    <lineage>
        <taxon>Bacteria</taxon>
        <taxon>Bacillati</taxon>
        <taxon>Actinomycetota</taxon>
        <taxon>Actinomycetes</taxon>
        <taxon>Glycomycetales</taxon>
        <taxon>Glycomycetaceae</taxon>
        <taxon>Salininema</taxon>
    </lineage>
</organism>
<dbReference type="Proteomes" id="UP001595823">
    <property type="component" value="Unassembled WGS sequence"/>
</dbReference>
<sequence>MAIQPGEYPQFFGMLGLDRENAHAVVDELVCQVVRKNDLPSVDLIVNSQTVAVDT</sequence>
<reference evidence="2" key="1">
    <citation type="journal article" date="2019" name="Int. J. Syst. Evol. Microbiol.">
        <title>The Global Catalogue of Microorganisms (GCM) 10K type strain sequencing project: providing services to taxonomists for standard genome sequencing and annotation.</title>
        <authorList>
            <consortium name="The Broad Institute Genomics Platform"/>
            <consortium name="The Broad Institute Genome Sequencing Center for Infectious Disease"/>
            <person name="Wu L."/>
            <person name="Ma J."/>
        </authorList>
    </citation>
    <scope>NUCLEOTIDE SEQUENCE [LARGE SCALE GENOMIC DNA]</scope>
    <source>
        <strain evidence="2">IBRC-M 10908</strain>
    </source>
</reference>
<gene>
    <name evidence="1" type="ORF">ACFPET_01370</name>
</gene>
<keyword evidence="2" id="KW-1185">Reference proteome</keyword>
<comment type="caution">
    <text evidence="1">The sequence shown here is derived from an EMBL/GenBank/DDBJ whole genome shotgun (WGS) entry which is preliminary data.</text>
</comment>
<accession>A0ABV8TTW0</accession>
<dbReference type="RefSeq" id="WP_380617582.1">
    <property type="nucleotide sequence ID" value="NZ_JBHSDK010000002.1"/>
</dbReference>
<dbReference type="EMBL" id="JBHSDK010000002">
    <property type="protein sequence ID" value="MFC4333843.1"/>
    <property type="molecule type" value="Genomic_DNA"/>
</dbReference>
<protein>
    <submittedName>
        <fullName evidence="1">Uncharacterized protein</fullName>
    </submittedName>
</protein>
<evidence type="ECO:0000313" key="2">
    <source>
        <dbReference type="Proteomes" id="UP001595823"/>
    </source>
</evidence>